<dbReference type="CDD" id="cd06598">
    <property type="entry name" value="GH31_transferase_CtsZ"/>
    <property type="match status" value="1"/>
</dbReference>
<keyword evidence="3" id="KW-0732">Signal</keyword>
<dbReference type="InterPro" id="IPR025887">
    <property type="entry name" value="Glyco_hydro_31_N_dom"/>
</dbReference>
<dbReference type="Proteomes" id="UP000233535">
    <property type="component" value="Unassembled WGS sequence"/>
</dbReference>
<dbReference type="Pfam" id="PF13802">
    <property type="entry name" value="Gal_mutarotas_2"/>
    <property type="match status" value="1"/>
</dbReference>
<evidence type="ECO:0000259" key="5">
    <source>
        <dbReference type="Pfam" id="PF13802"/>
    </source>
</evidence>
<dbReference type="Gene3D" id="2.60.40.1760">
    <property type="entry name" value="glycosyl hydrolase (family 31)"/>
    <property type="match status" value="1"/>
</dbReference>
<feature type="chain" id="PRO_5015001396" evidence="3">
    <location>
        <begin position="25"/>
        <end position="800"/>
    </location>
</feature>
<dbReference type="InterPro" id="IPR011013">
    <property type="entry name" value="Gal_mutarotase_sf_dom"/>
</dbReference>
<dbReference type="InterPro" id="IPR000322">
    <property type="entry name" value="Glyco_hydro_31_TIM"/>
</dbReference>
<feature type="domain" description="Glycoside hydrolase family 31 TIM barrel" evidence="4">
    <location>
        <begin position="252"/>
        <end position="571"/>
    </location>
</feature>
<dbReference type="InterPro" id="IPR051816">
    <property type="entry name" value="Glycosyl_Hydrolase_31"/>
</dbReference>
<evidence type="ECO:0000259" key="6">
    <source>
        <dbReference type="Pfam" id="PF17137"/>
    </source>
</evidence>
<proteinExistence type="inferred from homology"/>
<dbReference type="InterPro" id="IPR017853">
    <property type="entry name" value="GH"/>
</dbReference>
<dbReference type="Gene3D" id="2.60.40.1180">
    <property type="entry name" value="Golgi alpha-mannosidase II"/>
    <property type="match status" value="2"/>
</dbReference>
<dbReference type="RefSeq" id="WP_101262947.1">
    <property type="nucleotide sequence ID" value="NZ_MVDD01000017.1"/>
</dbReference>
<reference evidence="8 9" key="1">
    <citation type="journal article" date="2017" name="Front. Microbiol.">
        <title>Labilibaculum manganireducens gen. nov., sp. nov. and Labilibaculum filiforme sp. nov., Novel Bacteroidetes Isolated from Subsurface Sediments of the Baltic Sea.</title>
        <authorList>
            <person name="Vandieken V."/>
            <person name="Marshall I.P."/>
            <person name="Niemann H."/>
            <person name="Engelen B."/>
            <person name="Cypionka H."/>
        </authorList>
    </citation>
    <scope>NUCLEOTIDE SEQUENCE [LARGE SCALE GENOMIC DNA]</scope>
    <source>
        <strain evidence="8 9">59.16B</strain>
    </source>
</reference>
<dbReference type="GO" id="GO:0004553">
    <property type="term" value="F:hydrolase activity, hydrolyzing O-glycosyl compounds"/>
    <property type="evidence" value="ECO:0007669"/>
    <property type="project" value="InterPro"/>
</dbReference>
<dbReference type="GO" id="GO:0005975">
    <property type="term" value="P:carbohydrate metabolic process"/>
    <property type="evidence" value="ECO:0007669"/>
    <property type="project" value="InterPro"/>
</dbReference>
<dbReference type="AlphaFoldDB" id="A0A2N3HSW4"/>
<gene>
    <name evidence="8" type="ORF">BZG02_16955</name>
</gene>
<dbReference type="Pfam" id="PF21365">
    <property type="entry name" value="Glyco_hydro_31_3rd"/>
    <property type="match status" value="1"/>
</dbReference>
<accession>A0A2N3HSW4</accession>
<organism evidence="8 9">
    <name type="scientific">Labilibaculum filiforme</name>
    <dbReference type="NCBI Taxonomy" id="1940526"/>
    <lineage>
        <taxon>Bacteria</taxon>
        <taxon>Pseudomonadati</taxon>
        <taxon>Bacteroidota</taxon>
        <taxon>Bacteroidia</taxon>
        <taxon>Marinilabiliales</taxon>
        <taxon>Marinifilaceae</taxon>
        <taxon>Labilibaculum</taxon>
    </lineage>
</organism>
<dbReference type="OrthoDB" id="176168at2"/>
<dbReference type="GO" id="GO:0030246">
    <property type="term" value="F:carbohydrate binding"/>
    <property type="evidence" value="ECO:0007669"/>
    <property type="project" value="InterPro"/>
</dbReference>
<dbReference type="SUPFAM" id="SSF51445">
    <property type="entry name" value="(Trans)glycosidases"/>
    <property type="match status" value="1"/>
</dbReference>
<dbReference type="SUPFAM" id="SSF51011">
    <property type="entry name" value="Glycosyl hydrolase domain"/>
    <property type="match status" value="1"/>
</dbReference>
<keyword evidence="2 8" id="KW-0378">Hydrolase</keyword>
<sequence length="800" mass="91459">MCKRIVLKFSFVLLVALASFSAFAQNSQRVYQSFKANGNQLVIVVNDGKYEIQFYNENIVETAFIPKGETNKGVSHAVVLKPEFPSAKLLEKGNNLVFQSKGINVTISKSPFDISYSYKGKELLSEKEGYIKTDSTENIDFSIEKEEVLFGGGARVLGMNRRGNRLQLYNRAHYGYGTHSELMNYTMPLVISSKIYAVHFDNAPIGYLDLDSEKTNTLRYESISGRKVYQVVATDTWEDFTYEFTNLTGRQPMLPRWSFGNFSSRFGYHSQREAEETIDQFLKDSIPVDAIILDLYWFGKEMKGEMGNLAFYRDSFPNPEKMIADFNAKGVKTILVTEPFILTTSKRWDEAVNEEVLGTDSIGNPYTYDFYFGNTGLVDVFKPKAVEWFWDIYKGLANKGVAGWWGDLGEPEVHPSDLKHVNGSADEVHNIYGHYWAKLVHDGYQKDFSKQRPFILMRAGAVGSQRYGMVPWTGDVSRSWDGLKPQTEISLQMGLQGIPYMHSDLGGFAGDNLDDELYTRWLQYGVFQPIFRPHAQEAVASEPVFREPKTKALAKKSIQLRYRLMPYNYTLAFDNNQTGLPLMRPLFFEEQNNKELLSVSDTYLWGDAFLVSTITDAGLKEKEVYMPANSVWFDFVSEKRYEGGKTYAIKTEEDHIPVFVRAGSFVPMINGMQNTTTYSSEYIDLHYYHDKSITTSKAHLYNDDGATPDAFEKGKYEILNFNSEASNKKLKLDVATEIGGNYNSVKKEINWVIHNINKEPKKLYLRKKKIEFTWNKEENTIRFKAKVGAEGNQSITIKLR</sequence>
<comment type="caution">
    <text evidence="8">The sequence shown here is derived from an EMBL/GenBank/DDBJ whole genome shotgun (WGS) entry which is preliminary data.</text>
</comment>
<dbReference type="CDD" id="cd14752">
    <property type="entry name" value="GH31_N"/>
    <property type="match status" value="1"/>
</dbReference>
<dbReference type="SUPFAM" id="SSF74650">
    <property type="entry name" value="Galactose mutarotase-like"/>
    <property type="match status" value="1"/>
</dbReference>
<dbReference type="PANTHER" id="PTHR43863:SF2">
    <property type="entry name" value="MALTASE-GLUCOAMYLASE"/>
    <property type="match status" value="1"/>
</dbReference>
<feature type="signal peptide" evidence="3">
    <location>
        <begin position="1"/>
        <end position="24"/>
    </location>
</feature>
<dbReference type="InterPro" id="IPR013780">
    <property type="entry name" value="Glyco_hydro_b"/>
</dbReference>
<evidence type="ECO:0000259" key="4">
    <source>
        <dbReference type="Pfam" id="PF01055"/>
    </source>
</evidence>
<evidence type="ECO:0000313" key="9">
    <source>
        <dbReference type="Proteomes" id="UP000233535"/>
    </source>
</evidence>
<keyword evidence="2" id="KW-0326">Glycosidase</keyword>
<evidence type="ECO:0000313" key="8">
    <source>
        <dbReference type="EMBL" id="PKQ61133.1"/>
    </source>
</evidence>
<feature type="domain" description="DUF5110" evidence="6">
    <location>
        <begin position="684"/>
        <end position="755"/>
    </location>
</feature>
<feature type="domain" description="Glycosyl hydrolase family 31 C-terminal" evidence="7">
    <location>
        <begin position="579"/>
        <end position="664"/>
    </location>
</feature>
<evidence type="ECO:0000256" key="1">
    <source>
        <dbReference type="ARBA" id="ARBA00007806"/>
    </source>
</evidence>
<evidence type="ECO:0000256" key="3">
    <source>
        <dbReference type="SAM" id="SignalP"/>
    </source>
</evidence>
<dbReference type="Pfam" id="PF17137">
    <property type="entry name" value="DUF5110"/>
    <property type="match status" value="1"/>
</dbReference>
<dbReference type="InterPro" id="IPR048395">
    <property type="entry name" value="Glyco_hydro_31_C"/>
</dbReference>
<name>A0A2N3HSW4_9BACT</name>
<comment type="similarity">
    <text evidence="1 2">Belongs to the glycosyl hydrolase 31 family.</text>
</comment>
<evidence type="ECO:0000259" key="7">
    <source>
        <dbReference type="Pfam" id="PF21365"/>
    </source>
</evidence>
<dbReference type="PANTHER" id="PTHR43863">
    <property type="entry name" value="HYDROLASE, PUTATIVE (AFU_ORTHOLOGUE AFUA_1G03140)-RELATED"/>
    <property type="match status" value="1"/>
</dbReference>
<dbReference type="InterPro" id="IPR033403">
    <property type="entry name" value="DUF5110"/>
</dbReference>
<keyword evidence="9" id="KW-1185">Reference proteome</keyword>
<dbReference type="Pfam" id="PF01055">
    <property type="entry name" value="Glyco_hydro_31_2nd"/>
    <property type="match status" value="1"/>
</dbReference>
<dbReference type="Gene3D" id="3.20.20.80">
    <property type="entry name" value="Glycosidases"/>
    <property type="match status" value="1"/>
</dbReference>
<feature type="domain" description="Glycoside hydrolase family 31 N-terminal" evidence="5">
    <location>
        <begin position="50"/>
        <end position="208"/>
    </location>
</feature>
<evidence type="ECO:0000256" key="2">
    <source>
        <dbReference type="RuleBase" id="RU361185"/>
    </source>
</evidence>
<dbReference type="EMBL" id="MVDD01000017">
    <property type="protein sequence ID" value="PKQ61133.1"/>
    <property type="molecule type" value="Genomic_DNA"/>
</dbReference>
<protein>
    <submittedName>
        <fullName evidence="8">Glycosyl hydrolase</fullName>
    </submittedName>
</protein>